<dbReference type="GO" id="GO:0015385">
    <property type="term" value="F:sodium:proton antiporter activity"/>
    <property type="evidence" value="ECO:0007669"/>
    <property type="project" value="InterPro"/>
</dbReference>
<evidence type="ECO:0000256" key="10">
    <source>
        <dbReference type="ARBA" id="ARBA00023136"/>
    </source>
</evidence>
<feature type="transmembrane region" description="Helical" evidence="12">
    <location>
        <begin position="71"/>
        <end position="90"/>
    </location>
</feature>
<feature type="transmembrane region" description="Helical" evidence="12">
    <location>
        <begin position="391"/>
        <end position="412"/>
    </location>
</feature>
<dbReference type="Gene3D" id="6.10.140.1330">
    <property type="match status" value="1"/>
</dbReference>
<keyword evidence="8" id="KW-0915">Sodium</keyword>
<protein>
    <submittedName>
        <fullName evidence="14">Sodium:proton antiporter</fullName>
    </submittedName>
</protein>
<feature type="transmembrane region" description="Helical" evidence="12">
    <location>
        <begin position="294"/>
        <end position="312"/>
    </location>
</feature>
<evidence type="ECO:0000256" key="7">
    <source>
        <dbReference type="ARBA" id="ARBA00022989"/>
    </source>
</evidence>
<organism evidence="14 15">
    <name type="scientific">Sorangium cellulosum</name>
    <name type="common">Polyangium cellulosum</name>
    <dbReference type="NCBI Taxonomy" id="56"/>
    <lineage>
        <taxon>Bacteria</taxon>
        <taxon>Pseudomonadati</taxon>
        <taxon>Myxococcota</taxon>
        <taxon>Polyangia</taxon>
        <taxon>Polyangiales</taxon>
        <taxon>Polyangiaceae</taxon>
        <taxon>Sorangium</taxon>
    </lineage>
</organism>
<feature type="transmembrane region" description="Helical" evidence="12">
    <location>
        <begin position="318"/>
        <end position="339"/>
    </location>
</feature>
<evidence type="ECO:0000259" key="13">
    <source>
        <dbReference type="Pfam" id="PF00999"/>
    </source>
</evidence>
<dbReference type="RefSeq" id="WP_129579995.1">
    <property type="nucleotide sequence ID" value="NZ_CP012672.1"/>
</dbReference>
<evidence type="ECO:0000256" key="6">
    <source>
        <dbReference type="ARBA" id="ARBA00022692"/>
    </source>
</evidence>
<evidence type="ECO:0000256" key="4">
    <source>
        <dbReference type="ARBA" id="ARBA00022449"/>
    </source>
</evidence>
<evidence type="ECO:0000256" key="9">
    <source>
        <dbReference type="ARBA" id="ARBA00023065"/>
    </source>
</evidence>
<keyword evidence="7 12" id="KW-1133">Transmembrane helix</keyword>
<sequence>MDLFQVSAALLSLTAIFSFFNHRFLRLPTTIGLMLIAMTTSLVMVAIGELFPAVEAEAKEHLSGIDFNKTLMQGMLGFLLFAAALHVNLADLKKQRVVIGVLATGGVLMSTVLVGGMTYALMTLMGVHIRPVYCLLFGALISPTDPIAVLGVLKHVGAPKELEMKIAGESLFNDGVAVVAFIGLLEIASGTSGLDLQRLSLLFVQEAIGGVLYGLALGFVTLAMLRKVDDYKVEVLLSLATAAGGYALAYALHVSGPIAMVVAGLFIGNEARAGAMSEKTREHLDDFWELMDEILNAVLFVLIGLELLIVAFDAQSLLAGLLAFPVVLLARFIAVALPVSLMKRRRVFTPGAIRILTWGGLRGGVSVALALSIPGKLADGTLVPEREMVLTITYVVVVVSIVVQGLTIGPLLRRTIAAAAAAEPEEAPIAVGGG</sequence>
<feature type="transmembrane region" description="Helical" evidence="12">
    <location>
        <begin position="202"/>
        <end position="223"/>
    </location>
</feature>
<dbReference type="GO" id="GO:0005886">
    <property type="term" value="C:plasma membrane"/>
    <property type="evidence" value="ECO:0007669"/>
    <property type="project" value="UniProtKB-SubCell"/>
</dbReference>
<feature type="transmembrane region" description="Helical" evidence="12">
    <location>
        <begin position="171"/>
        <end position="190"/>
    </location>
</feature>
<keyword evidence="5" id="KW-1003">Cell membrane</keyword>
<dbReference type="Pfam" id="PF00999">
    <property type="entry name" value="Na_H_Exchanger"/>
    <property type="match status" value="1"/>
</dbReference>
<keyword evidence="4" id="KW-0050">Antiport</keyword>
<reference evidence="14 15" key="1">
    <citation type="submission" date="2015-09" db="EMBL/GenBank/DDBJ databases">
        <title>Sorangium comparison.</title>
        <authorList>
            <person name="Zaburannyi N."/>
            <person name="Bunk B."/>
            <person name="Overmann J."/>
            <person name="Mueller R."/>
        </authorList>
    </citation>
    <scope>NUCLEOTIDE SEQUENCE [LARGE SCALE GENOMIC DNA]</scope>
    <source>
        <strain evidence="14 15">So ce836</strain>
    </source>
</reference>
<evidence type="ECO:0000256" key="12">
    <source>
        <dbReference type="SAM" id="Phobius"/>
    </source>
</evidence>
<name>A0A4P2R421_SORCE</name>
<dbReference type="AlphaFoldDB" id="A0A4P2R421"/>
<dbReference type="InterPro" id="IPR018422">
    <property type="entry name" value="Cation/H_exchanger_CPA1"/>
</dbReference>
<dbReference type="GO" id="GO:0015386">
    <property type="term" value="F:potassium:proton antiporter activity"/>
    <property type="evidence" value="ECO:0007669"/>
    <property type="project" value="TreeGrafter"/>
</dbReference>
<keyword evidence="10 12" id="KW-0472">Membrane</keyword>
<evidence type="ECO:0000313" key="15">
    <source>
        <dbReference type="Proteomes" id="UP000295497"/>
    </source>
</evidence>
<evidence type="ECO:0000256" key="8">
    <source>
        <dbReference type="ARBA" id="ARBA00023053"/>
    </source>
</evidence>
<proteinExistence type="inferred from homology"/>
<keyword evidence="9" id="KW-0406">Ion transport</keyword>
<feature type="domain" description="Cation/H+ exchanger transmembrane" evidence="13">
    <location>
        <begin position="14"/>
        <end position="413"/>
    </location>
</feature>
<dbReference type="InterPro" id="IPR006153">
    <property type="entry name" value="Cation/H_exchanger_TM"/>
</dbReference>
<evidence type="ECO:0000256" key="11">
    <source>
        <dbReference type="ARBA" id="ARBA00023201"/>
    </source>
</evidence>
<dbReference type="GO" id="GO:0051453">
    <property type="term" value="P:regulation of intracellular pH"/>
    <property type="evidence" value="ECO:0007669"/>
    <property type="project" value="TreeGrafter"/>
</dbReference>
<gene>
    <name evidence="14" type="primary">nhaA</name>
    <name evidence="14" type="ORF">SOCE836_095740</name>
</gene>
<feature type="transmembrane region" description="Helical" evidence="12">
    <location>
        <begin position="31"/>
        <end position="51"/>
    </location>
</feature>
<evidence type="ECO:0000256" key="2">
    <source>
        <dbReference type="ARBA" id="ARBA00007367"/>
    </source>
</evidence>
<evidence type="ECO:0000256" key="5">
    <source>
        <dbReference type="ARBA" id="ARBA00022475"/>
    </source>
</evidence>
<dbReference type="PANTHER" id="PTHR10110:SF195">
    <property type="entry name" value="NA(+)_H(+) ANTIPORTER NHAS2"/>
    <property type="match status" value="1"/>
</dbReference>
<dbReference type="Proteomes" id="UP000295497">
    <property type="component" value="Chromosome"/>
</dbReference>
<dbReference type="PANTHER" id="PTHR10110">
    <property type="entry name" value="SODIUM/HYDROGEN EXCHANGER"/>
    <property type="match status" value="1"/>
</dbReference>
<evidence type="ECO:0000313" key="14">
    <source>
        <dbReference type="EMBL" id="AUX37351.1"/>
    </source>
</evidence>
<feature type="transmembrane region" description="Helical" evidence="12">
    <location>
        <begin position="128"/>
        <end position="150"/>
    </location>
</feature>
<dbReference type="GO" id="GO:0098719">
    <property type="term" value="P:sodium ion import across plasma membrane"/>
    <property type="evidence" value="ECO:0007669"/>
    <property type="project" value="TreeGrafter"/>
</dbReference>
<keyword evidence="11" id="KW-0739">Sodium transport</keyword>
<keyword evidence="6 12" id="KW-0812">Transmembrane</keyword>
<dbReference type="EMBL" id="CP012672">
    <property type="protein sequence ID" value="AUX37351.1"/>
    <property type="molecule type" value="Genomic_DNA"/>
</dbReference>
<comment type="subcellular location">
    <subcellularLocation>
        <location evidence="1">Cell membrane</location>
        <topology evidence="1">Multi-pass membrane protein</topology>
    </subcellularLocation>
</comment>
<feature type="transmembrane region" description="Helical" evidence="12">
    <location>
        <begin position="97"/>
        <end position="122"/>
    </location>
</feature>
<accession>A0A4P2R421</accession>
<comment type="similarity">
    <text evidence="2">Belongs to the monovalent cation:proton antiporter 1 (CPA1) transporter (TC 2.A.36) family.</text>
</comment>
<feature type="transmembrane region" description="Helical" evidence="12">
    <location>
        <begin position="6"/>
        <end position="24"/>
    </location>
</feature>
<evidence type="ECO:0000256" key="1">
    <source>
        <dbReference type="ARBA" id="ARBA00004651"/>
    </source>
</evidence>
<evidence type="ECO:0000256" key="3">
    <source>
        <dbReference type="ARBA" id="ARBA00022448"/>
    </source>
</evidence>
<keyword evidence="3" id="KW-0813">Transport</keyword>